<accession>A0A2D0KHD5</accession>
<dbReference type="InterPro" id="IPR024519">
    <property type="entry name" value="IAT_beta"/>
</dbReference>
<dbReference type="SUPFAM" id="SSF49373">
    <property type="entry name" value="Invasin/intimin cell-adhesion fragments"/>
    <property type="match status" value="1"/>
</dbReference>
<dbReference type="InterPro" id="IPR013783">
    <property type="entry name" value="Ig-like_fold"/>
</dbReference>
<evidence type="ECO:0000256" key="1">
    <source>
        <dbReference type="ARBA" id="ARBA00010116"/>
    </source>
</evidence>
<dbReference type="Pfam" id="PF11924">
    <property type="entry name" value="IAT_beta"/>
    <property type="match status" value="1"/>
</dbReference>
<evidence type="ECO:0000259" key="4">
    <source>
        <dbReference type="Pfam" id="PF11924"/>
    </source>
</evidence>
<comment type="similarity">
    <text evidence="1">Belongs to the intimin/invasin family.</text>
</comment>
<sequence length="1039" mass="115300">MGSYNSNKSIKWFFYIGSLCLPFISMNTLAIGEKNTEQKAQKVANTNNLNERGGETAGLIAQNLQTVGQVLSSSPSQLTEQAKAYALGKINGTISNETQRWLSQFGTAKINFGLDRKGKLDNGSLDLLLPIYDNKADWLVFSQFGYRHKDSRHTVNVGLGGRYFTPNWMYGLNTFYDHDVTGKNQRLGAGAEAWTDYVKLSANSYWRLTDWRQSLKEQDWEERPANGFDLHGEFYLPAYPNLGGMLGFEQYFGDNVVLFNRDSKQKNPSLGRVGLNYTPIPLITMGVDYKYGGSGHSETLFQANLNYRFGIPIGDQFSPSSVASMRTLAGSRYDLVERNNHIVLDHRKKSQELQLMLPENVIVGYGLQKWPTPIQVVANEKSRVKRIIWQSDEAFQKNGGSVSAVGNGNELIALVLPQYVPNGQNTHTINIIAEENNGKLAKPALLNVTVQPFAVKQFKAEKLAPSANSDKNGYNLLATLAHGVNDSDIIRNASFDDVIWSLEPQDKSVTLDWNKPSETNDQGQLQATVTTSQPLKDVKVFLEMPGMPKKQIGTIGFSGLISDFSVKSVKPLVNGPVLAGDNGYTFTATVKDKAGNPLQNYQVETKWYPEQLADGMKWTSVQDTTDAEGRLFATLTSAMPMQDVKVGASIDGGKTTTYAENPVSFIGDIKIDGIEVTPTDDLNSDGKQAYFYKAKVTDATNNAIPHLTLGHDKVIWDVDKNGQYDHSKLLKEGTLVFGNQKLTTDDQGYLTATLTSSVGLDKVKAKLQVVTRNGKPEAVANTIVNFKSLEKPVGLYVYNRSNPKVDKFFKSDENGPHNLFSHLHAELRSDPAKPIIDPNLEEAQYEVVSGKASNGYSLHKNSQGILPFTFDISLNLEMVPTKFRVTATNKQTGAIRTYTYTIKPLRYFMNTETATPKTTQCETYLSAGGQPQKSMWDLASVRVTDLWPLSYTDPTNPNYDVHNEKYGTTLLEEFSNIMDWNLIEKGNPNANILLVYNNLHYNARNTDGFTGFDINKLEMTSITSAGRADVGSVLCLLRN</sequence>
<protein>
    <submittedName>
        <fullName evidence="5">Putative invasin</fullName>
    </submittedName>
</protein>
<dbReference type="RefSeq" id="WP_099117768.1">
    <property type="nucleotide sequence ID" value="NZ_NJAK01000001.1"/>
</dbReference>
<proteinExistence type="inferred from homology"/>
<dbReference type="Gene3D" id="2.40.160.160">
    <property type="entry name" value="Inverse autotransporter, beta-domain"/>
    <property type="match status" value="1"/>
</dbReference>
<dbReference type="PANTHER" id="PTHR39576">
    <property type="entry name" value="ATTACHING AND EFFACING PROTEIN HOMOLOG-RELATED-RELATED"/>
    <property type="match status" value="1"/>
</dbReference>
<dbReference type="PANTHER" id="PTHR39576:SF2">
    <property type="entry name" value="ATTACHING AND EFFACING PROTEIN HOMOLOG-RELATED"/>
    <property type="match status" value="1"/>
</dbReference>
<keyword evidence="2" id="KW-1133">Transmembrane helix</keyword>
<feature type="transmembrane region" description="Helical" evidence="2">
    <location>
        <begin position="12"/>
        <end position="32"/>
    </location>
</feature>
<feature type="domain" description="Inverse autotransporter beta-domain" evidence="4">
    <location>
        <begin position="65"/>
        <end position="340"/>
    </location>
</feature>
<dbReference type="PRINTS" id="PR01369">
    <property type="entry name" value="INTIMIN"/>
</dbReference>
<comment type="caution">
    <text evidence="5">The sequence shown here is derived from an EMBL/GenBank/DDBJ whole genome shotgun (WGS) entry which is preliminary data.</text>
</comment>
<gene>
    <name evidence="5" type="ORF">Xish_02063</name>
</gene>
<dbReference type="EMBL" id="NJAK01000001">
    <property type="protein sequence ID" value="PHM62844.1"/>
    <property type="molecule type" value="Genomic_DNA"/>
</dbReference>
<dbReference type="OrthoDB" id="6437047at2"/>
<feature type="domain" description="Big-1" evidence="3">
    <location>
        <begin position="582"/>
        <end position="657"/>
    </location>
</feature>
<dbReference type="InterPro" id="IPR038177">
    <property type="entry name" value="IAT_beta_sf"/>
</dbReference>
<reference evidence="5 6" key="1">
    <citation type="journal article" date="2017" name="Nat. Microbiol.">
        <title>Natural product diversity associated with the nematode symbionts Photorhabdus and Xenorhabdus.</title>
        <authorList>
            <person name="Tobias N.J."/>
            <person name="Wolff H."/>
            <person name="Djahanschiri B."/>
            <person name="Grundmann F."/>
            <person name="Kronenwerth M."/>
            <person name="Shi Y.M."/>
            <person name="Simonyi S."/>
            <person name="Grun P."/>
            <person name="Shapiro-Ilan D."/>
            <person name="Pidot S.J."/>
            <person name="Stinear T.P."/>
            <person name="Ebersberger I."/>
            <person name="Bode H.B."/>
        </authorList>
    </citation>
    <scope>NUCLEOTIDE SEQUENCE [LARGE SCALE GENOMIC DNA]</scope>
    <source>
        <strain evidence="5 6">DSM 22670</strain>
    </source>
</reference>
<dbReference type="Pfam" id="PF02369">
    <property type="entry name" value="Big_1"/>
    <property type="match status" value="1"/>
</dbReference>
<dbReference type="Proteomes" id="UP000222168">
    <property type="component" value="Unassembled WGS sequence"/>
</dbReference>
<dbReference type="AlphaFoldDB" id="A0A2D0KHD5"/>
<organism evidence="5 6">
    <name type="scientific">Xenorhabdus ishibashii</name>
    <dbReference type="NCBI Taxonomy" id="1034471"/>
    <lineage>
        <taxon>Bacteria</taxon>
        <taxon>Pseudomonadati</taxon>
        <taxon>Pseudomonadota</taxon>
        <taxon>Gammaproteobacteria</taxon>
        <taxon>Enterobacterales</taxon>
        <taxon>Morganellaceae</taxon>
        <taxon>Xenorhabdus</taxon>
    </lineage>
</organism>
<dbReference type="GO" id="GO:0009279">
    <property type="term" value="C:cell outer membrane"/>
    <property type="evidence" value="ECO:0007669"/>
    <property type="project" value="TreeGrafter"/>
</dbReference>
<evidence type="ECO:0000313" key="5">
    <source>
        <dbReference type="EMBL" id="PHM62844.1"/>
    </source>
</evidence>
<dbReference type="InterPro" id="IPR051715">
    <property type="entry name" value="Intimin-Invasin_domain"/>
</dbReference>
<dbReference type="Gene3D" id="2.60.40.10">
    <property type="entry name" value="Immunoglobulins"/>
    <property type="match status" value="2"/>
</dbReference>
<keyword evidence="6" id="KW-1185">Reference proteome</keyword>
<evidence type="ECO:0000313" key="6">
    <source>
        <dbReference type="Proteomes" id="UP000222168"/>
    </source>
</evidence>
<keyword evidence="2" id="KW-0812">Transmembrane</keyword>
<dbReference type="FunFam" id="2.40.160.160:FF:000001">
    <property type="entry name" value="Intimin-like inverse autotransporter SinH"/>
    <property type="match status" value="1"/>
</dbReference>
<dbReference type="InterPro" id="IPR008964">
    <property type="entry name" value="Invasin/intimin_cell_adhesion"/>
</dbReference>
<name>A0A2D0KHD5_9GAMM</name>
<keyword evidence="2" id="KW-0472">Membrane</keyword>
<dbReference type="InterPro" id="IPR003344">
    <property type="entry name" value="Big_1_dom"/>
</dbReference>
<evidence type="ECO:0000256" key="2">
    <source>
        <dbReference type="SAM" id="Phobius"/>
    </source>
</evidence>
<dbReference type="InterPro" id="IPR003535">
    <property type="entry name" value="Intimin/invasin_bac"/>
</dbReference>
<evidence type="ECO:0000259" key="3">
    <source>
        <dbReference type="Pfam" id="PF02369"/>
    </source>
</evidence>
<dbReference type="GO" id="GO:0007155">
    <property type="term" value="P:cell adhesion"/>
    <property type="evidence" value="ECO:0007669"/>
    <property type="project" value="InterPro"/>
</dbReference>